<dbReference type="EMBL" id="NXLW01000001">
    <property type="protein sequence ID" value="RDU73731.1"/>
    <property type="molecule type" value="Genomic_DNA"/>
</dbReference>
<comment type="caution">
    <text evidence="2">The sequence shown here is derived from an EMBL/GenBank/DDBJ whole genome shotgun (WGS) entry which is preliminary data.</text>
</comment>
<keyword evidence="1" id="KW-0812">Transmembrane</keyword>
<keyword evidence="1" id="KW-1133">Transmembrane helix</keyword>
<evidence type="ECO:0000313" key="2">
    <source>
        <dbReference type="EMBL" id="RDU73731.1"/>
    </source>
</evidence>
<dbReference type="PROSITE" id="PS51257">
    <property type="entry name" value="PROKAR_LIPOPROTEIN"/>
    <property type="match status" value="1"/>
</dbReference>
<keyword evidence="3" id="KW-1185">Reference proteome</keyword>
<reference evidence="2 3" key="1">
    <citation type="submission" date="2018-04" db="EMBL/GenBank/DDBJ databases">
        <title>Novel Campyloabacter and Helicobacter Species and Strains.</title>
        <authorList>
            <person name="Mannion A.J."/>
            <person name="Shen Z."/>
            <person name="Fox J.G."/>
        </authorList>
    </citation>
    <scope>NUCLEOTIDE SEQUENCE [LARGE SCALE GENOMIC DNA]</scope>
    <source>
        <strain evidence="2 3">MIT 97-5075</strain>
    </source>
</reference>
<gene>
    <name evidence="2" type="ORF">CQA66_00670</name>
</gene>
<name>A0A3D8JA03_9HELI</name>
<keyword evidence="1" id="KW-0472">Membrane</keyword>
<protein>
    <recommendedName>
        <fullName evidence="4">Lipoprotein</fullName>
    </recommendedName>
</protein>
<evidence type="ECO:0000313" key="3">
    <source>
        <dbReference type="Proteomes" id="UP000256424"/>
    </source>
</evidence>
<sequence length="175" mass="20370">MYCVLRVMLRLFGVIVFITFLLSFFYGCSSYFSEIKHVKISPQTLSQSSRMAFFISDKNELKIAARLTYLNDLDNLAYNNREYFFLEIFNDSDEVVIPDSLQITMFGKKPVWIRYISSEELDDILVLENNYGKGYLIAFQKPSIFLQKHIVIDLSIAHFGNASYDFSYKVIPSDL</sequence>
<proteinExistence type="predicted"/>
<evidence type="ECO:0008006" key="4">
    <source>
        <dbReference type="Google" id="ProtNLM"/>
    </source>
</evidence>
<evidence type="ECO:0000256" key="1">
    <source>
        <dbReference type="SAM" id="Phobius"/>
    </source>
</evidence>
<dbReference type="OrthoDB" id="5323923at2"/>
<dbReference type="AlphaFoldDB" id="A0A3D8JA03"/>
<feature type="transmembrane region" description="Helical" evidence="1">
    <location>
        <begin position="7"/>
        <end position="26"/>
    </location>
</feature>
<organism evidence="2 3">
    <name type="scientific">Helicobacter aurati</name>
    <dbReference type="NCBI Taxonomy" id="137778"/>
    <lineage>
        <taxon>Bacteria</taxon>
        <taxon>Pseudomonadati</taxon>
        <taxon>Campylobacterota</taxon>
        <taxon>Epsilonproteobacteria</taxon>
        <taxon>Campylobacterales</taxon>
        <taxon>Helicobacteraceae</taxon>
        <taxon>Helicobacter</taxon>
    </lineage>
</organism>
<dbReference type="Proteomes" id="UP000256424">
    <property type="component" value="Unassembled WGS sequence"/>
</dbReference>
<accession>A0A3D8JA03</accession>